<keyword evidence="2" id="KW-0238">DNA-binding</keyword>
<dbReference type="Pfam" id="PF09339">
    <property type="entry name" value="HTH_IclR"/>
    <property type="match status" value="1"/>
</dbReference>
<dbReference type="PANTHER" id="PTHR30136:SF24">
    <property type="entry name" value="HTH-TYPE TRANSCRIPTIONAL REPRESSOR ALLR"/>
    <property type="match status" value="1"/>
</dbReference>
<sequence length="276" mass="29738">MEQQSPKRPRGRPRGPGAEAGRGTVQALDRGLRLLQLLAREQRIALSDIALQAGMPTATAHRLLMTLAARGFAAFDETSQDWMIGIEAFRAGAGFLHRVSLVEASRGILHGLVGETGETANLAIVDGDEVVFVNQVETQHPIRAFFRPGSRSRMHASGAGKALLAEFSRGRLERLLRQKGLERFTPRTLTRPERLHADLAAIRARGWALDDEEHVEGMRCIAAAVFNLHGEAVAALSVSGPASRFPEPRIAETGAAVRRAARALTEATGGHCPEAG</sequence>
<dbReference type="Gene3D" id="1.10.10.10">
    <property type="entry name" value="Winged helix-like DNA-binding domain superfamily/Winged helix DNA-binding domain"/>
    <property type="match status" value="1"/>
</dbReference>
<evidence type="ECO:0000256" key="4">
    <source>
        <dbReference type="SAM" id="MobiDB-lite"/>
    </source>
</evidence>
<accession>A0ABQ6LSS4</accession>
<comment type="caution">
    <text evidence="7">The sequence shown here is derived from an EMBL/GenBank/DDBJ whole genome shotgun (WGS) entry which is preliminary data.</text>
</comment>
<dbReference type="PROSITE" id="PS51078">
    <property type="entry name" value="ICLR_ED"/>
    <property type="match status" value="1"/>
</dbReference>
<feature type="region of interest" description="Disordered" evidence="4">
    <location>
        <begin position="1"/>
        <end position="24"/>
    </location>
</feature>
<evidence type="ECO:0000256" key="2">
    <source>
        <dbReference type="ARBA" id="ARBA00023125"/>
    </source>
</evidence>
<dbReference type="NCBIfam" id="NF045644">
    <property type="entry name" value="TransRegBhcR"/>
    <property type="match status" value="1"/>
</dbReference>
<dbReference type="SUPFAM" id="SSF55781">
    <property type="entry name" value="GAF domain-like"/>
    <property type="match status" value="1"/>
</dbReference>
<dbReference type="InterPro" id="IPR036390">
    <property type="entry name" value="WH_DNA-bd_sf"/>
</dbReference>
<evidence type="ECO:0000256" key="1">
    <source>
        <dbReference type="ARBA" id="ARBA00023015"/>
    </source>
</evidence>
<keyword evidence="3" id="KW-0804">Transcription</keyword>
<evidence type="ECO:0000313" key="8">
    <source>
        <dbReference type="Proteomes" id="UP001239909"/>
    </source>
</evidence>
<dbReference type="SMART" id="SM00346">
    <property type="entry name" value="HTH_ICLR"/>
    <property type="match status" value="1"/>
</dbReference>
<dbReference type="InterPro" id="IPR036388">
    <property type="entry name" value="WH-like_DNA-bd_sf"/>
</dbReference>
<keyword evidence="1" id="KW-0805">Transcription regulation</keyword>
<gene>
    <name evidence="7" type="ORF">LNKW23_43390</name>
</gene>
<protein>
    <submittedName>
        <fullName evidence="7">IclR family transcriptional regulator</fullName>
    </submittedName>
</protein>
<evidence type="ECO:0000256" key="3">
    <source>
        <dbReference type="ARBA" id="ARBA00023163"/>
    </source>
</evidence>
<dbReference type="Pfam" id="PF01614">
    <property type="entry name" value="IclR_C"/>
    <property type="match status" value="1"/>
</dbReference>
<feature type="domain" description="HTH iclR-type" evidence="5">
    <location>
        <begin position="25"/>
        <end position="86"/>
    </location>
</feature>
<dbReference type="Gene3D" id="3.30.450.40">
    <property type="match status" value="1"/>
</dbReference>
<dbReference type="PANTHER" id="PTHR30136">
    <property type="entry name" value="HELIX-TURN-HELIX TRANSCRIPTIONAL REGULATOR, ICLR FAMILY"/>
    <property type="match status" value="1"/>
</dbReference>
<evidence type="ECO:0000259" key="5">
    <source>
        <dbReference type="PROSITE" id="PS51077"/>
    </source>
</evidence>
<dbReference type="InterPro" id="IPR005471">
    <property type="entry name" value="Tscrpt_reg_IclR_N"/>
</dbReference>
<dbReference type="InterPro" id="IPR054844">
    <property type="entry name" value="TransRegBhcR"/>
</dbReference>
<dbReference type="InterPro" id="IPR014757">
    <property type="entry name" value="Tscrpt_reg_IclR_C"/>
</dbReference>
<dbReference type="EMBL" id="BSYI01000052">
    <property type="protein sequence ID" value="GMG85123.1"/>
    <property type="molecule type" value="Genomic_DNA"/>
</dbReference>
<feature type="compositionally biased region" description="Low complexity" evidence="4">
    <location>
        <begin position="15"/>
        <end position="24"/>
    </location>
</feature>
<reference evidence="7 8" key="1">
    <citation type="submission" date="2023-04" db="EMBL/GenBank/DDBJ databases">
        <title>Marinoamorphus aggregata gen. nov., sp. Nov., isolate from tissue of brittle star Ophioplocus japonicus.</title>
        <authorList>
            <person name="Kawano K."/>
            <person name="Sawayama S."/>
            <person name="Nakagawa S."/>
        </authorList>
    </citation>
    <scope>NUCLEOTIDE SEQUENCE [LARGE SCALE GENOMIC DNA]</scope>
    <source>
        <strain evidence="7 8">NKW23</strain>
    </source>
</reference>
<name>A0ABQ6LSS4_9RHOB</name>
<dbReference type="PROSITE" id="PS51077">
    <property type="entry name" value="HTH_ICLR"/>
    <property type="match status" value="1"/>
</dbReference>
<organism evidence="7 8">
    <name type="scientific">Paralimibaculum aggregatum</name>
    <dbReference type="NCBI Taxonomy" id="3036245"/>
    <lineage>
        <taxon>Bacteria</taxon>
        <taxon>Pseudomonadati</taxon>
        <taxon>Pseudomonadota</taxon>
        <taxon>Alphaproteobacteria</taxon>
        <taxon>Rhodobacterales</taxon>
        <taxon>Paracoccaceae</taxon>
        <taxon>Paralimibaculum</taxon>
    </lineage>
</organism>
<proteinExistence type="predicted"/>
<dbReference type="InterPro" id="IPR050707">
    <property type="entry name" value="HTH_MetabolicPath_Reg"/>
</dbReference>
<dbReference type="RefSeq" id="WP_285674383.1">
    <property type="nucleotide sequence ID" value="NZ_BSYI01000052.1"/>
</dbReference>
<dbReference type="InterPro" id="IPR029016">
    <property type="entry name" value="GAF-like_dom_sf"/>
</dbReference>
<dbReference type="Proteomes" id="UP001239909">
    <property type="component" value="Unassembled WGS sequence"/>
</dbReference>
<feature type="domain" description="IclR-ED" evidence="6">
    <location>
        <begin position="87"/>
        <end position="270"/>
    </location>
</feature>
<evidence type="ECO:0000259" key="6">
    <source>
        <dbReference type="PROSITE" id="PS51078"/>
    </source>
</evidence>
<evidence type="ECO:0000313" key="7">
    <source>
        <dbReference type="EMBL" id="GMG85123.1"/>
    </source>
</evidence>
<dbReference type="SUPFAM" id="SSF46785">
    <property type="entry name" value="Winged helix' DNA-binding domain"/>
    <property type="match status" value="1"/>
</dbReference>
<keyword evidence="8" id="KW-1185">Reference proteome</keyword>